<dbReference type="SFLD" id="SFLDG01101">
    <property type="entry name" value="Uncharacterised_Radical_SAM_Su"/>
    <property type="match status" value="1"/>
</dbReference>
<evidence type="ECO:0000256" key="4">
    <source>
        <dbReference type="ARBA" id="ARBA00022691"/>
    </source>
</evidence>
<feature type="domain" description="Radical SAM core" evidence="9">
    <location>
        <begin position="85"/>
        <end position="300"/>
    </location>
</feature>
<dbReference type="InterPro" id="IPR058240">
    <property type="entry name" value="rSAM_sf"/>
</dbReference>
<evidence type="ECO:0000313" key="11">
    <source>
        <dbReference type="Proteomes" id="UP001375743"/>
    </source>
</evidence>
<keyword evidence="7" id="KW-0411">Iron-sulfur</keyword>
<protein>
    <submittedName>
        <fullName evidence="10">AmmeMemoRadiSam system radical SAM enzyme</fullName>
    </submittedName>
</protein>
<dbReference type="Gene3D" id="3.20.20.70">
    <property type="entry name" value="Aldolase class I"/>
    <property type="match status" value="1"/>
</dbReference>
<keyword evidence="6" id="KW-0408">Iron</keyword>
<dbReference type="SUPFAM" id="SSF102114">
    <property type="entry name" value="Radical SAM enzymes"/>
    <property type="match status" value="1"/>
</dbReference>
<evidence type="ECO:0000256" key="8">
    <source>
        <dbReference type="SAM" id="MobiDB-lite"/>
    </source>
</evidence>
<dbReference type="InterPro" id="IPR013785">
    <property type="entry name" value="Aldolase_TIM"/>
</dbReference>
<keyword evidence="5" id="KW-0479">Metal-binding</keyword>
<dbReference type="SFLD" id="SFLDS00029">
    <property type="entry name" value="Radical_SAM"/>
    <property type="match status" value="1"/>
</dbReference>
<dbReference type="Pfam" id="PF04055">
    <property type="entry name" value="Radical_SAM"/>
    <property type="match status" value="1"/>
</dbReference>
<accession>A0ABU8XSA4</accession>
<evidence type="ECO:0000259" key="9">
    <source>
        <dbReference type="PROSITE" id="PS51918"/>
    </source>
</evidence>
<comment type="caution">
    <text evidence="10">The sequence shown here is derived from an EMBL/GenBank/DDBJ whole genome shotgun (WGS) entry which is preliminary data.</text>
</comment>
<evidence type="ECO:0000256" key="7">
    <source>
        <dbReference type="ARBA" id="ARBA00023014"/>
    </source>
</evidence>
<dbReference type="CDD" id="cd01335">
    <property type="entry name" value="Radical_SAM"/>
    <property type="match status" value="1"/>
</dbReference>
<name>A0ABU8XSA4_9PROT</name>
<dbReference type="Proteomes" id="UP001375743">
    <property type="component" value="Unassembled WGS sequence"/>
</dbReference>
<gene>
    <name evidence="10" type="primary">amrS</name>
    <name evidence="10" type="ORF">U1T56_09040</name>
</gene>
<evidence type="ECO:0000256" key="5">
    <source>
        <dbReference type="ARBA" id="ARBA00022723"/>
    </source>
</evidence>
<evidence type="ECO:0000256" key="2">
    <source>
        <dbReference type="ARBA" id="ARBA00022485"/>
    </source>
</evidence>
<dbReference type="InterPro" id="IPR034457">
    <property type="entry name" value="Organic_radical-activating"/>
</dbReference>
<evidence type="ECO:0000256" key="1">
    <source>
        <dbReference type="ARBA" id="ARBA00001966"/>
    </source>
</evidence>
<keyword evidence="3" id="KW-0313">Glucose metabolism</keyword>
<sequence>MKDNPSSGRPTMTDLDHERHPARHWHVLPDGRIQCDVCPRFCKLHDGQRGLCFVRARDGDRLVLTTYGRSSGFCIDPIEKKPLAHFLPGTPVLSFGTAGCNLTCKFCQNWDISKARAFDRLMDRADPEAIAEAALRTGCRSVAYTYNDPVIFLEYAVDVARACRARGIKNVAVTAGYVCAEARNELFELMDAANVDLKAFTEGFYHRLCTASLEPVKETLVWLKHETGVWLELTTLLIPDENDGDAEIEDLSRWVKEALGPDVPLHFTAFHPDWKMLDKAPTSKTTLQRARAIARRQGLRYVYTGNIRDPEGQSTRCHGCGTLLIGRDWHEITSWTLDAAGRCRACGEACAGVFEPRPGDWGSRRQPVTIQRHRGATARSASSASAASAGATATG</sequence>
<comment type="cofactor">
    <cofactor evidence="1">
        <name>[4Fe-4S] cluster</name>
        <dbReference type="ChEBI" id="CHEBI:49883"/>
    </cofactor>
</comment>
<keyword evidence="2" id="KW-0004">4Fe-4S</keyword>
<organism evidence="10 11">
    <name type="scientific">Benzoatithermus flavus</name>
    <dbReference type="NCBI Taxonomy" id="3108223"/>
    <lineage>
        <taxon>Bacteria</taxon>
        <taxon>Pseudomonadati</taxon>
        <taxon>Pseudomonadota</taxon>
        <taxon>Alphaproteobacteria</taxon>
        <taxon>Geminicoccales</taxon>
        <taxon>Geminicoccaceae</taxon>
        <taxon>Benzoatithermus</taxon>
    </lineage>
</organism>
<evidence type="ECO:0000256" key="3">
    <source>
        <dbReference type="ARBA" id="ARBA00022526"/>
    </source>
</evidence>
<keyword evidence="3" id="KW-0119">Carbohydrate metabolism</keyword>
<feature type="region of interest" description="Disordered" evidence="8">
    <location>
        <begin position="372"/>
        <end position="395"/>
    </location>
</feature>
<dbReference type="PROSITE" id="PS51918">
    <property type="entry name" value="RADICAL_SAM"/>
    <property type="match status" value="1"/>
</dbReference>
<dbReference type="InterPro" id="IPR007197">
    <property type="entry name" value="rSAM"/>
</dbReference>
<dbReference type="PANTHER" id="PTHR30352:SF5">
    <property type="entry name" value="PYRUVATE FORMATE-LYASE 1-ACTIVATING ENZYME"/>
    <property type="match status" value="1"/>
</dbReference>
<dbReference type="EMBL" id="JBBLZC010000007">
    <property type="protein sequence ID" value="MEK0083298.1"/>
    <property type="molecule type" value="Genomic_DNA"/>
</dbReference>
<dbReference type="NCBIfam" id="TIGR04337">
    <property type="entry name" value="AmmeMemoSam_rS"/>
    <property type="match status" value="1"/>
</dbReference>
<dbReference type="PANTHER" id="PTHR30352">
    <property type="entry name" value="PYRUVATE FORMATE-LYASE-ACTIVATING ENZYME"/>
    <property type="match status" value="1"/>
</dbReference>
<feature type="compositionally biased region" description="Low complexity" evidence="8">
    <location>
        <begin position="377"/>
        <end position="395"/>
    </location>
</feature>
<reference evidence="10 11" key="1">
    <citation type="submission" date="2024-01" db="EMBL/GenBank/DDBJ databases">
        <title>Multi-omics insights into the function and evolution of sodium benzoate biodegradation pathways in Benzoatithermus flavus gen. nov., sp. nov. from hot spring.</title>
        <authorList>
            <person name="Hu C.-J."/>
            <person name="Li W.-J."/>
        </authorList>
    </citation>
    <scope>NUCLEOTIDE SEQUENCE [LARGE SCALE GENOMIC DNA]</scope>
    <source>
        <strain evidence="10 11">SYSU G07066</strain>
    </source>
</reference>
<dbReference type="InterPro" id="IPR027596">
    <property type="entry name" value="AmmeMemoSam_rS"/>
</dbReference>
<evidence type="ECO:0000313" key="10">
    <source>
        <dbReference type="EMBL" id="MEK0083298.1"/>
    </source>
</evidence>
<keyword evidence="4" id="KW-0949">S-adenosyl-L-methionine</keyword>
<keyword evidence="11" id="KW-1185">Reference proteome</keyword>
<evidence type="ECO:0000256" key="6">
    <source>
        <dbReference type="ARBA" id="ARBA00023004"/>
    </source>
</evidence>
<proteinExistence type="predicted"/>